<dbReference type="GO" id="GO:0072666">
    <property type="term" value="P:establishment of protein localization to vacuole"/>
    <property type="evidence" value="ECO:0007669"/>
    <property type="project" value="UniProtKB-ARBA"/>
</dbReference>
<dbReference type="InterPro" id="IPR037202">
    <property type="entry name" value="ESCRT_assembly_dom"/>
</dbReference>
<dbReference type="InterPro" id="IPR052070">
    <property type="entry name" value="ESCRT-I_UEV_domain"/>
</dbReference>
<feature type="compositionally biased region" description="Pro residues" evidence="8">
    <location>
        <begin position="334"/>
        <end position="350"/>
    </location>
</feature>
<evidence type="ECO:0000256" key="7">
    <source>
        <dbReference type="PROSITE-ProRule" id="PRU00644"/>
    </source>
</evidence>
<feature type="compositionally biased region" description="Polar residues" evidence="8">
    <location>
        <begin position="150"/>
        <end position="164"/>
    </location>
</feature>
<gene>
    <name evidence="11" type="ORF">K491DRAFT_693642</name>
</gene>
<dbReference type="EMBL" id="MU004361">
    <property type="protein sequence ID" value="KAF2654599.1"/>
    <property type="molecule type" value="Genomic_DNA"/>
</dbReference>
<dbReference type="CDD" id="cd11685">
    <property type="entry name" value="UEV_TSG101-like"/>
    <property type="match status" value="1"/>
</dbReference>
<feature type="domain" description="UEV" evidence="10">
    <location>
        <begin position="7"/>
        <end position="152"/>
    </location>
</feature>
<dbReference type="GO" id="GO:0000813">
    <property type="term" value="C:ESCRT I complex"/>
    <property type="evidence" value="ECO:0007669"/>
    <property type="project" value="TreeGrafter"/>
</dbReference>
<keyword evidence="4" id="KW-0967">Endosome</keyword>
<keyword evidence="6" id="KW-0175">Coiled coil</keyword>
<organism evidence="11 12">
    <name type="scientific">Lophiostoma macrostomum CBS 122681</name>
    <dbReference type="NCBI Taxonomy" id="1314788"/>
    <lineage>
        <taxon>Eukaryota</taxon>
        <taxon>Fungi</taxon>
        <taxon>Dikarya</taxon>
        <taxon>Ascomycota</taxon>
        <taxon>Pezizomycotina</taxon>
        <taxon>Dothideomycetes</taxon>
        <taxon>Pleosporomycetidae</taxon>
        <taxon>Pleosporales</taxon>
        <taxon>Lophiostomataceae</taxon>
        <taxon>Lophiostoma</taxon>
    </lineage>
</organism>
<dbReference type="OrthoDB" id="306304at2759"/>
<keyword evidence="3 7" id="KW-0813">Transport</keyword>
<feature type="compositionally biased region" description="Low complexity" evidence="8">
    <location>
        <begin position="351"/>
        <end position="366"/>
    </location>
</feature>
<sequence>MAGVPEKVLNWLYSVLPSEYADVNRTYHDVAESLSHYPSLSPRTEVYTYENGASALLLLLSGTLPVTFRGATYGFPVAIWVPHVYPRESPIVYVTPSQDMLVRPGQHVSGDGRIYHPYLAQWGKYWDKSTIYDFLAVLRSVFAKEPPVRSKQQQPQQYGASTAQAAPPPVPPPPTEWRRSVQSSQIASPSPGASSQAPAPPPKPPKPYEQTGGTPQAQRDGRYSGPPPLPPQPPQQQHQQNQHPPPPSQTPYGGWQQHGPPTKNLPQRQSSYGVSQASAGGRPPRPQVQAQNTQSYQANSYQIGSPVSPITPEDQRRVSRYQHPSQHQQQQYSAPPPSQPGYQQPPPPVFAPQQHQPYPPQQVQQAPPAPKPPVDLLDDSLEVTLPSQTNQPAPPAPPIPPNPEKDAILHALSQTLCSQICQIVSSNAAAIAPLQAQQYALQTAYSRLASELGQLQQLDAALASNERILKDTMVEADRVMNDASRRAAPDVDDVLVVPTVVGGQLYTLAAEERGIQETLFVLGRALDKGRVAPEVFIKQTRSLAREQFLKKALIKKIARGMALDEYVMR</sequence>
<protein>
    <submittedName>
        <fullName evidence="11">UEV-domain-containing protein</fullName>
    </submittedName>
</protein>
<dbReference type="Pfam" id="PF05743">
    <property type="entry name" value="UEV"/>
    <property type="match status" value="1"/>
</dbReference>
<reference evidence="11" key="1">
    <citation type="journal article" date="2020" name="Stud. Mycol.">
        <title>101 Dothideomycetes genomes: a test case for predicting lifestyles and emergence of pathogens.</title>
        <authorList>
            <person name="Haridas S."/>
            <person name="Albert R."/>
            <person name="Binder M."/>
            <person name="Bloem J."/>
            <person name="Labutti K."/>
            <person name="Salamov A."/>
            <person name="Andreopoulos B."/>
            <person name="Baker S."/>
            <person name="Barry K."/>
            <person name="Bills G."/>
            <person name="Bluhm B."/>
            <person name="Cannon C."/>
            <person name="Castanera R."/>
            <person name="Culley D."/>
            <person name="Daum C."/>
            <person name="Ezra D."/>
            <person name="Gonzalez J."/>
            <person name="Henrissat B."/>
            <person name="Kuo A."/>
            <person name="Liang C."/>
            <person name="Lipzen A."/>
            <person name="Lutzoni F."/>
            <person name="Magnuson J."/>
            <person name="Mondo S."/>
            <person name="Nolan M."/>
            <person name="Ohm R."/>
            <person name="Pangilinan J."/>
            <person name="Park H.-J."/>
            <person name="Ramirez L."/>
            <person name="Alfaro M."/>
            <person name="Sun H."/>
            <person name="Tritt A."/>
            <person name="Yoshinaga Y."/>
            <person name="Zwiers L.-H."/>
            <person name="Turgeon B."/>
            <person name="Goodwin S."/>
            <person name="Spatafora J."/>
            <person name="Crous P."/>
            <person name="Grigoriev I."/>
        </authorList>
    </citation>
    <scope>NUCLEOTIDE SEQUENCE</scope>
    <source>
        <strain evidence="11">CBS 122681</strain>
    </source>
</reference>
<dbReference type="InterPro" id="IPR017916">
    <property type="entry name" value="SB_dom"/>
</dbReference>
<feature type="compositionally biased region" description="Pro residues" evidence="8">
    <location>
        <begin position="225"/>
        <end position="234"/>
    </location>
</feature>
<feature type="compositionally biased region" description="Pro residues" evidence="8">
    <location>
        <begin position="198"/>
        <end position="207"/>
    </location>
</feature>
<evidence type="ECO:0000256" key="5">
    <source>
        <dbReference type="ARBA" id="ARBA00022927"/>
    </source>
</evidence>
<dbReference type="PROSITE" id="PS51322">
    <property type="entry name" value="UEV"/>
    <property type="match status" value="1"/>
</dbReference>
<dbReference type="Gene3D" id="6.10.140.820">
    <property type="match status" value="1"/>
</dbReference>
<feature type="compositionally biased region" description="Polar residues" evidence="8">
    <location>
        <begin position="264"/>
        <end position="278"/>
    </location>
</feature>
<dbReference type="PANTHER" id="PTHR23306">
    <property type="entry name" value="TUMOR SUSCEPTIBILITY GENE 101 PROTEIN-RELATED"/>
    <property type="match status" value="1"/>
</dbReference>
<dbReference type="SUPFAM" id="SSF54495">
    <property type="entry name" value="UBC-like"/>
    <property type="match status" value="1"/>
</dbReference>
<evidence type="ECO:0000259" key="10">
    <source>
        <dbReference type="PROSITE" id="PS51322"/>
    </source>
</evidence>
<dbReference type="Pfam" id="PF09454">
    <property type="entry name" value="Vps23_core"/>
    <property type="match status" value="1"/>
</dbReference>
<accession>A0A6A6T3F3</accession>
<keyword evidence="5 7" id="KW-0653">Protein transport</keyword>
<comment type="subcellular location">
    <subcellularLocation>
        <location evidence="1">Endosome</location>
    </subcellularLocation>
</comment>
<evidence type="ECO:0000256" key="4">
    <source>
        <dbReference type="ARBA" id="ARBA00022753"/>
    </source>
</evidence>
<dbReference type="GO" id="GO:0006886">
    <property type="term" value="P:intracellular protein transport"/>
    <property type="evidence" value="ECO:0007669"/>
    <property type="project" value="UniProtKB-ARBA"/>
</dbReference>
<feature type="compositionally biased region" description="Low complexity" evidence="8">
    <location>
        <begin position="321"/>
        <end position="333"/>
    </location>
</feature>
<evidence type="ECO:0000259" key="9">
    <source>
        <dbReference type="PROSITE" id="PS51312"/>
    </source>
</evidence>
<feature type="domain" description="SB" evidence="9">
    <location>
        <begin position="499"/>
        <end position="567"/>
    </location>
</feature>
<comment type="similarity">
    <text evidence="2">Belongs to the ubiquitin-conjugating enzyme family. UEV subfamily.</text>
</comment>
<evidence type="ECO:0000256" key="2">
    <source>
        <dbReference type="ARBA" id="ARBA00009594"/>
    </source>
</evidence>
<dbReference type="SUPFAM" id="SSF140111">
    <property type="entry name" value="Endosomal sorting complex assembly domain"/>
    <property type="match status" value="1"/>
</dbReference>
<dbReference type="AlphaFoldDB" id="A0A6A6T3F3"/>
<keyword evidence="12" id="KW-1185">Reference proteome</keyword>
<feature type="compositionally biased region" description="Polar residues" evidence="8">
    <location>
        <begin position="288"/>
        <end position="305"/>
    </location>
</feature>
<evidence type="ECO:0000256" key="8">
    <source>
        <dbReference type="SAM" id="MobiDB-lite"/>
    </source>
</evidence>
<proteinExistence type="inferred from homology"/>
<evidence type="ECO:0000313" key="11">
    <source>
        <dbReference type="EMBL" id="KAF2654599.1"/>
    </source>
</evidence>
<feature type="compositionally biased region" description="Low complexity" evidence="8">
    <location>
        <begin position="182"/>
        <end position="197"/>
    </location>
</feature>
<evidence type="ECO:0000256" key="6">
    <source>
        <dbReference type="ARBA" id="ARBA00023054"/>
    </source>
</evidence>
<dbReference type="InterPro" id="IPR008883">
    <property type="entry name" value="UEV_N"/>
</dbReference>
<dbReference type="GO" id="GO:0043162">
    <property type="term" value="P:ubiquitin-dependent protein catabolic process via the multivesicular body sorting pathway"/>
    <property type="evidence" value="ECO:0007669"/>
    <property type="project" value="UniProtKB-ARBA"/>
</dbReference>
<name>A0A6A6T3F3_9PLEO</name>
<dbReference type="PANTHER" id="PTHR23306:SF3">
    <property type="entry name" value="TUMOR SUPPRESSOR PROTEIN 101"/>
    <property type="match status" value="1"/>
</dbReference>
<dbReference type="InterPro" id="IPR016135">
    <property type="entry name" value="UBQ-conjugating_enzyme/RWD"/>
</dbReference>
<dbReference type="PROSITE" id="PS51312">
    <property type="entry name" value="SB"/>
    <property type="match status" value="1"/>
</dbReference>
<dbReference type="Proteomes" id="UP000799324">
    <property type="component" value="Unassembled WGS sequence"/>
</dbReference>
<feature type="region of interest" description="Disordered" evidence="8">
    <location>
        <begin position="148"/>
        <end position="405"/>
    </location>
</feature>
<feature type="compositionally biased region" description="Pro residues" evidence="8">
    <location>
        <begin position="166"/>
        <end position="175"/>
    </location>
</feature>
<evidence type="ECO:0000256" key="1">
    <source>
        <dbReference type="ARBA" id="ARBA00004177"/>
    </source>
</evidence>
<dbReference type="Gene3D" id="3.10.110.10">
    <property type="entry name" value="Ubiquitin Conjugating Enzyme"/>
    <property type="match status" value="1"/>
</dbReference>
<evidence type="ECO:0000256" key="3">
    <source>
        <dbReference type="ARBA" id="ARBA00022448"/>
    </source>
</evidence>
<feature type="compositionally biased region" description="Pro residues" evidence="8">
    <location>
        <begin position="392"/>
        <end position="402"/>
    </location>
</feature>
<dbReference type="GO" id="GO:0043130">
    <property type="term" value="F:ubiquitin binding"/>
    <property type="evidence" value="ECO:0007669"/>
    <property type="project" value="TreeGrafter"/>
</dbReference>
<evidence type="ECO:0000313" key="12">
    <source>
        <dbReference type="Proteomes" id="UP000799324"/>
    </source>
</evidence>